<protein>
    <submittedName>
        <fullName evidence="1">Uncharacterized protein</fullName>
    </submittedName>
</protein>
<organism evidence="1 2">
    <name type="scientific">Pseudoalteromonas luteoviolacea H33</name>
    <dbReference type="NCBI Taxonomy" id="1365251"/>
    <lineage>
        <taxon>Bacteria</taxon>
        <taxon>Pseudomonadati</taxon>
        <taxon>Pseudomonadota</taxon>
        <taxon>Gammaproteobacteria</taxon>
        <taxon>Alteromonadales</taxon>
        <taxon>Pseudoalteromonadaceae</taxon>
        <taxon>Pseudoalteromonas</taxon>
    </lineage>
</organism>
<evidence type="ECO:0000313" key="2">
    <source>
        <dbReference type="Proteomes" id="UP000076503"/>
    </source>
</evidence>
<dbReference type="AlphaFoldDB" id="A0A167B402"/>
<evidence type="ECO:0000313" key="1">
    <source>
        <dbReference type="EMBL" id="KZN46134.1"/>
    </source>
</evidence>
<sequence>MHETDNAFIHLDYSFRQIYPLENENKKLKLI</sequence>
<dbReference type="EMBL" id="AUXZ01000119">
    <property type="protein sequence ID" value="KZN46134.1"/>
    <property type="molecule type" value="Genomic_DNA"/>
</dbReference>
<proteinExistence type="predicted"/>
<comment type="caution">
    <text evidence="1">The sequence shown here is derived from an EMBL/GenBank/DDBJ whole genome shotgun (WGS) entry which is preliminary data.</text>
</comment>
<reference evidence="1 2" key="1">
    <citation type="submission" date="2013-07" db="EMBL/GenBank/DDBJ databases">
        <title>Comparative Genomic and Metabolomic Analysis of Twelve Strains of Pseudoalteromonas luteoviolacea.</title>
        <authorList>
            <person name="Vynne N.G."/>
            <person name="Mansson M."/>
            <person name="Gram L."/>
        </authorList>
    </citation>
    <scope>NUCLEOTIDE SEQUENCE [LARGE SCALE GENOMIC DNA]</scope>
    <source>
        <strain evidence="1 2">H33</strain>
    </source>
</reference>
<name>A0A167B402_9GAMM</name>
<dbReference type="Proteomes" id="UP000076503">
    <property type="component" value="Unassembled WGS sequence"/>
</dbReference>
<accession>A0A167B402</accession>
<gene>
    <name evidence="1" type="ORF">N476_03160</name>
</gene>